<comment type="caution">
    <text evidence="1">The sequence shown here is derived from an EMBL/GenBank/DDBJ whole genome shotgun (WGS) entry which is preliminary data.</text>
</comment>
<name>A0A164KPV7_9NOCA</name>
<dbReference type="AlphaFoldDB" id="A0A164KPV7"/>
<proteinExistence type="predicted"/>
<reference evidence="1 2" key="1">
    <citation type="submission" date="2016-04" db="EMBL/GenBank/DDBJ databases">
        <authorList>
            <person name="Evans L.H."/>
            <person name="Alamgir A."/>
            <person name="Owens N."/>
            <person name="Weber N.D."/>
            <person name="Virtaneva K."/>
            <person name="Barbian K."/>
            <person name="Babar A."/>
            <person name="Rosenke K."/>
        </authorList>
    </citation>
    <scope>NUCLEOTIDE SEQUENCE [LARGE SCALE GENOMIC DNA]</scope>
    <source>
        <strain evidence="1 2">IFM 0406</strain>
    </source>
</reference>
<accession>A0A164KPV7</accession>
<gene>
    <name evidence="1" type="ORF">AWN90_02495</name>
</gene>
<keyword evidence="2" id="KW-1185">Reference proteome</keyword>
<dbReference type="Proteomes" id="UP000076512">
    <property type="component" value="Unassembled WGS sequence"/>
</dbReference>
<organism evidence="1 2">
    <name type="scientific">Nocardia terpenica</name>
    <dbReference type="NCBI Taxonomy" id="455432"/>
    <lineage>
        <taxon>Bacteria</taxon>
        <taxon>Bacillati</taxon>
        <taxon>Actinomycetota</taxon>
        <taxon>Actinomycetes</taxon>
        <taxon>Mycobacteriales</taxon>
        <taxon>Nocardiaceae</taxon>
        <taxon>Nocardia</taxon>
    </lineage>
</organism>
<sequence length="382" mass="41942">MPFGKPAFFGRDLITQLFLLQYPRILLPLQLTPLAQRIPGRFLSLLKLCVSLGDFRGLLLDLSTKLRFGALLLRQLLALLSAMFGPQFGLLPFSLGLELGGQLRTVFGELDVLAPDFTAQGCLGLLACLALSCQFRTQRGDFVRYVRVGFLGECAFEIFLGLGGERGLFVVALGSFFELVDARLVLLVYPVVLDLHPFLDESVCSCAFLVGDLVPHAGLLKLPLLLFGLQALLCGQSILFEFLGELELFVLFSQFGNLLVNQPLILLLGMALNLLLLFESHVRGGCRLRCRRVGYGGKLLLVLDTNLLYLWFSELSDQCVPQVCATLGAVHGLGLEGGTTFRHARSPIDLLVTVEDSCTAYRQVMKSGNFEAKCINSCWGTT</sequence>
<protein>
    <submittedName>
        <fullName evidence="1">Uncharacterized protein</fullName>
    </submittedName>
</protein>
<dbReference type="EMBL" id="LWGR01000012">
    <property type="protein sequence ID" value="KZM71613.1"/>
    <property type="molecule type" value="Genomic_DNA"/>
</dbReference>
<evidence type="ECO:0000313" key="2">
    <source>
        <dbReference type="Proteomes" id="UP000076512"/>
    </source>
</evidence>
<evidence type="ECO:0000313" key="1">
    <source>
        <dbReference type="EMBL" id="KZM71613.1"/>
    </source>
</evidence>